<dbReference type="CDD" id="cd02947">
    <property type="entry name" value="TRX_family"/>
    <property type="match status" value="1"/>
</dbReference>
<feature type="domain" description="Thioredoxin" evidence="11">
    <location>
        <begin position="1"/>
        <end position="113"/>
    </location>
</feature>
<dbReference type="PANTHER" id="PTHR45663:SF11">
    <property type="entry name" value="GEO12009P1"/>
    <property type="match status" value="1"/>
</dbReference>
<evidence type="ECO:0000256" key="10">
    <source>
        <dbReference type="PIRSR" id="PIRSR000077-4"/>
    </source>
</evidence>
<evidence type="ECO:0000256" key="4">
    <source>
        <dbReference type="ARBA" id="ARBA00022982"/>
    </source>
</evidence>
<dbReference type="Gene3D" id="3.40.30.10">
    <property type="entry name" value="Glutaredoxin"/>
    <property type="match status" value="1"/>
</dbReference>
<dbReference type="Proteomes" id="UP000002166">
    <property type="component" value="Plasmid pLCK3"/>
</dbReference>
<dbReference type="PANTHER" id="PTHR45663">
    <property type="entry name" value="GEO12009P1"/>
    <property type="match status" value="1"/>
</dbReference>
<dbReference type="GO" id="GO:0045454">
    <property type="term" value="P:cell redox homeostasis"/>
    <property type="evidence" value="ECO:0007669"/>
    <property type="project" value="TreeGrafter"/>
</dbReference>
<dbReference type="InterPro" id="IPR005746">
    <property type="entry name" value="Thioredoxin"/>
</dbReference>
<sequence>MFFYLERNLSMVENLTYENFDISTSEGVVLTDFWAEWCAPCRMQSPIIDQLDDEIGNQVKFTKVDVDNNQQVATSLGIRSIPTLVVKKNGEIVEKLVGFHTKDQLKKVLAYYA</sequence>
<dbReference type="NCBIfam" id="TIGR01068">
    <property type="entry name" value="thioredoxin"/>
    <property type="match status" value="1"/>
</dbReference>
<evidence type="ECO:0000256" key="8">
    <source>
        <dbReference type="PIRNR" id="PIRNR000077"/>
    </source>
</evidence>
<gene>
    <name evidence="12" type="primary">trx2</name>
    <name evidence="12" type="ordered locus">LCK_p300009</name>
</gene>
<proteinExistence type="inferred from homology"/>
<reference evidence="12 13" key="1">
    <citation type="journal article" date="2008" name="J. Bacteriol.">
        <title>Complete genome sequence of Leuconostoc citreum KM20.</title>
        <authorList>
            <person name="Kim J.F."/>
            <person name="Jeong H."/>
            <person name="Lee J.-S."/>
            <person name="Choi S.-H."/>
            <person name="Ha M."/>
            <person name="Hur C.-G."/>
            <person name="Kim J.-S."/>
            <person name="Lee S."/>
            <person name="Park H.-S."/>
            <person name="Park Y.-H."/>
            <person name="Oh T.K."/>
        </authorList>
    </citation>
    <scope>NUCLEOTIDE SEQUENCE [LARGE SCALE GENOMIC DNA]</scope>
    <source>
        <strain evidence="12 13">KM20</strain>
    </source>
</reference>
<dbReference type="SUPFAM" id="SSF52833">
    <property type="entry name" value="Thioredoxin-like"/>
    <property type="match status" value="1"/>
</dbReference>
<keyword evidence="13" id="KW-1185">Reference proteome</keyword>
<feature type="active site" description="Nucleophile" evidence="9">
    <location>
        <position position="41"/>
    </location>
</feature>
<evidence type="ECO:0000313" key="12">
    <source>
        <dbReference type="EMBL" id="ACA83580.1"/>
    </source>
</evidence>
<dbReference type="KEGG" id="lci:LCK_p300009"/>
<feature type="site" description="Contributes to redox potential value" evidence="9">
    <location>
        <position position="40"/>
    </location>
</feature>
<keyword evidence="6 10" id="KW-0676">Redox-active center</keyword>
<dbReference type="PROSITE" id="PS51352">
    <property type="entry name" value="THIOREDOXIN_2"/>
    <property type="match status" value="1"/>
</dbReference>
<dbReference type="Pfam" id="PF00085">
    <property type="entry name" value="Thioredoxin"/>
    <property type="match status" value="1"/>
</dbReference>
<evidence type="ECO:0000256" key="6">
    <source>
        <dbReference type="ARBA" id="ARBA00023284"/>
    </source>
</evidence>
<dbReference type="PRINTS" id="PR00421">
    <property type="entry name" value="THIOREDOXIN"/>
</dbReference>
<keyword evidence="12" id="KW-0614">Plasmid</keyword>
<dbReference type="EMBL" id="DQ489738">
    <property type="protein sequence ID" value="ACA83580.1"/>
    <property type="molecule type" value="Genomic_DNA"/>
</dbReference>
<evidence type="ECO:0000259" key="11">
    <source>
        <dbReference type="PROSITE" id="PS51352"/>
    </source>
</evidence>
<keyword evidence="5 10" id="KW-1015">Disulfide bond</keyword>
<dbReference type="GO" id="GO:0015035">
    <property type="term" value="F:protein-disulfide reductase activity"/>
    <property type="evidence" value="ECO:0007669"/>
    <property type="project" value="UniProtKB-UniRule"/>
</dbReference>
<evidence type="ECO:0000256" key="5">
    <source>
        <dbReference type="ARBA" id="ARBA00023157"/>
    </source>
</evidence>
<accession>B1N0H5</accession>
<dbReference type="AlphaFoldDB" id="B1N0H5"/>
<evidence type="ECO:0000256" key="9">
    <source>
        <dbReference type="PIRSR" id="PIRSR000077-1"/>
    </source>
</evidence>
<evidence type="ECO:0000256" key="3">
    <source>
        <dbReference type="ARBA" id="ARBA00022448"/>
    </source>
</evidence>
<feature type="active site" description="Nucleophile" evidence="9">
    <location>
        <position position="38"/>
    </location>
</feature>
<geneLocation type="plasmid" evidence="12 13">
    <name>pLCK3</name>
</geneLocation>
<dbReference type="HOGENOM" id="CLU_090389_10_3_9"/>
<evidence type="ECO:0000256" key="2">
    <source>
        <dbReference type="ARBA" id="ARBA00020570"/>
    </source>
</evidence>
<feature type="site" description="Deprotonates C-terminal active site Cys" evidence="9">
    <location>
        <position position="32"/>
    </location>
</feature>
<keyword evidence="4" id="KW-0249">Electron transport</keyword>
<evidence type="ECO:0000256" key="1">
    <source>
        <dbReference type="ARBA" id="ARBA00008987"/>
    </source>
</evidence>
<protein>
    <recommendedName>
        <fullName evidence="2 7">Thioredoxin</fullName>
    </recommendedName>
</protein>
<comment type="similarity">
    <text evidence="1 8">Belongs to the thioredoxin family.</text>
</comment>
<dbReference type="InterPro" id="IPR036249">
    <property type="entry name" value="Thioredoxin-like_sf"/>
</dbReference>
<dbReference type="PIRSF" id="PIRSF000077">
    <property type="entry name" value="Thioredoxin"/>
    <property type="match status" value="1"/>
</dbReference>
<evidence type="ECO:0000313" key="13">
    <source>
        <dbReference type="Proteomes" id="UP000002166"/>
    </source>
</evidence>
<dbReference type="PROSITE" id="PS00194">
    <property type="entry name" value="THIOREDOXIN_1"/>
    <property type="match status" value="1"/>
</dbReference>
<feature type="disulfide bond" description="Redox-active" evidence="10">
    <location>
        <begin position="38"/>
        <end position="41"/>
    </location>
</feature>
<dbReference type="GO" id="GO:0005829">
    <property type="term" value="C:cytosol"/>
    <property type="evidence" value="ECO:0007669"/>
    <property type="project" value="TreeGrafter"/>
</dbReference>
<evidence type="ECO:0000256" key="7">
    <source>
        <dbReference type="NCBIfam" id="TIGR01068"/>
    </source>
</evidence>
<dbReference type="FunFam" id="3.40.30.10:FF:000001">
    <property type="entry name" value="Thioredoxin"/>
    <property type="match status" value="1"/>
</dbReference>
<feature type="site" description="Contributes to redox potential value" evidence="9">
    <location>
        <position position="39"/>
    </location>
</feature>
<keyword evidence="3" id="KW-0813">Transport</keyword>
<organism evidence="12 13">
    <name type="scientific">Leuconostoc citreum (strain KM20)</name>
    <dbReference type="NCBI Taxonomy" id="349519"/>
    <lineage>
        <taxon>Bacteria</taxon>
        <taxon>Bacillati</taxon>
        <taxon>Bacillota</taxon>
        <taxon>Bacilli</taxon>
        <taxon>Lactobacillales</taxon>
        <taxon>Lactobacillaceae</taxon>
        <taxon>Leuconostoc</taxon>
    </lineage>
</organism>
<name>B1N0H5_LEUCK</name>
<dbReference type="InterPro" id="IPR013766">
    <property type="entry name" value="Thioredoxin_domain"/>
</dbReference>
<dbReference type="InterPro" id="IPR017937">
    <property type="entry name" value="Thioredoxin_CS"/>
</dbReference>